<dbReference type="AlphaFoldDB" id="A0A7M2WW43"/>
<evidence type="ECO:0000313" key="2">
    <source>
        <dbReference type="EMBL" id="QOV89544.1"/>
    </source>
</evidence>
<accession>A0A7M2WW43</accession>
<dbReference type="Proteomes" id="UP000593765">
    <property type="component" value="Chromosome"/>
</dbReference>
<gene>
    <name evidence="2" type="ORF">IPV69_25690</name>
</gene>
<feature type="signal peptide" evidence="1">
    <location>
        <begin position="1"/>
        <end position="22"/>
    </location>
</feature>
<reference evidence="2 3" key="1">
    <citation type="submission" date="2020-10" db="EMBL/GenBank/DDBJ databases">
        <title>Wide distribution of Phycisphaera-like planctomycetes from WD2101 soil group in peatlands and genome analysis of the first cultivated representative.</title>
        <authorList>
            <person name="Dedysh S.N."/>
            <person name="Beletsky A.V."/>
            <person name="Ivanova A."/>
            <person name="Kulichevskaya I.S."/>
            <person name="Suzina N.E."/>
            <person name="Philippov D.A."/>
            <person name="Rakitin A.L."/>
            <person name="Mardanov A.V."/>
            <person name="Ravin N.V."/>
        </authorList>
    </citation>
    <scope>NUCLEOTIDE SEQUENCE [LARGE SCALE GENOMIC DNA]</scope>
    <source>
        <strain evidence="2 3">M1803</strain>
    </source>
</reference>
<dbReference type="NCBIfam" id="NF041384">
    <property type="entry name" value="YHS_seleno_dom"/>
    <property type="match status" value="1"/>
</dbReference>
<sequence>MFRAATGIALLVVLGFVSTSSAQTPPSPHYNLGKDRLAIEGYDPVSYFGGKAVRGNAKFSAEHKGVIYRFSSEQNRKQFTDAPEKFAPAYGGWCATAMAEGKKVEIDPRNFRITNGRLFLFYKSFFADAQDDWKKDEANKTKLADGSWKKIAGE</sequence>
<dbReference type="RefSeq" id="WP_206292591.1">
    <property type="nucleotide sequence ID" value="NZ_CP063458.1"/>
</dbReference>
<dbReference type="KEGG" id="hbs:IPV69_25690"/>
<dbReference type="EMBL" id="CP063458">
    <property type="protein sequence ID" value="QOV89544.1"/>
    <property type="molecule type" value="Genomic_DNA"/>
</dbReference>
<name>A0A7M2WW43_9BACT</name>
<evidence type="ECO:0000313" key="3">
    <source>
        <dbReference type="Proteomes" id="UP000593765"/>
    </source>
</evidence>
<protein>
    <submittedName>
        <fullName evidence="2">YHS domain-containing protein</fullName>
    </submittedName>
</protein>
<proteinExistence type="predicted"/>
<organism evidence="2 3">
    <name type="scientific">Humisphaera borealis</name>
    <dbReference type="NCBI Taxonomy" id="2807512"/>
    <lineage>
        <taxon>Bacteria</taxon>
        <taxon>Pseudomonadati</taxon>
        <taxon>Planctomycetota</taxon>
        <taxon>Phycisphaerae</taxon>
        <taxon>Tepidisphaerales</taxon>
        <taxon>Tepidisphaeraceae</taxon>
        <taxon>Humisphaera</taxon>
    </lineage>
</organism>
<keyword evidence="1" id="KW-0732">Signal</keyword>
<keyword evidence="3" id="KW-1185">Reference proteome</keyword>
<feature type="chain" id="PRO_5034463353" evidence="1">
    <location>
        <begin position="23"/>
        <end position="154"/>
    </location>
</feature>
<evidence type="ECO:0000256" key="1">
    <source>
        <dbReference type="SAM" id="SignalP"/>
    </source>
</evidence>